<dbReference type="KEGG" id="pshq:F3W81_06020"/>
<protein>
    <submittedName>
        <fullName evidence="2">SDR family oxidoreductase</fullName>
    </submittedName>
</protein>
<keyword evidence="3" id="KW-1185">Reference proteome</keyword>
<dbReference type="Proteomes" id="UP000594118">
    <property type="component" value="Chromosome"/>
</dbReference>
<dbReference type="Pfam" id="PF01370">
    <property type="entry name" value="Epimerase"/>
    <property type="match status" value="1"/>
</dbReference>
<evidence type="ECO:0000313" key="3">
    <source>
        <dbReference type="Proteomes" id="UP000594118"/>
    </source>
</evidence>
<feature type="domain" description="Ketoreductase" evidence="1">
    <location>
        <begin position="3"/>
        <end position="144"/>
    </location>
</feature>
<dbReference type="CDD" id="cd08946">
    <property type="entry name" value="SDR_e"/>
    <property type="match status" value="1"/>
</dbReference>
<proteinExistence type="predicted"/>
<dbReference type="InterPro" id="IPR001509">
    <property type="entry name" value="Epimerase_deHydtase"/>
</dbReference>
<dbReference type="InterPro" id="IPR050177">
    <property type="entry name" value="Lipid_A_modif_metabolic_enz"/>
</dbReference>
<evidence type="ECO:0000313" key="2">
    <source>
        <dbReference type="EMBL" id="QOL80409.1"/>
    </source>
</evidence>
<dbReference type="EMBL" id="CP045201">
    <property type="protein sequence ID" value="QOL80409.1"/>
    <property type="molecule type" value="Genomic_DNA"/>
</dbReference>
<evidence type="ECO:0000259" key="1">
    <source>
        <dbReference type="SMART" id="SM00822"/>
    </source>
</evidence>
<reference evidence="2 3" key="1">
    <citation type="submission" date="2019-10" db="EMBL/GenBank/DDBJ databases">
        <title>Pseudopuniceibacterium sp. HQ09 islated from Antarctica.</title>
        <authorList>
            <person name="Liao L."/>
            <person name="Su S."/>
            <person name="Chen B."/>
            <person name="Yu Y."/>
        </authorList>
    </citation>
    <scope>NUCLEOTIDE SEQUENCE [LARGE SCALE GENOMIC DNA]</scope>
    <source>
        <strain evidence="2 3">HQ09</strain>
    </source>
</reference>
<accession>A0A7L9WJK2</accession>
<dbReference type="PANTHER" id="PTHR43245:SF55">
    <property type="entry name" value="NAD(P)-BINDING DOMAIN-CONTAINING PROTEIN"/>
    <property type="match status" value="1"/>
</dbReference>
<dbReference type="InterPro" id="IPR057326">
    <property type="entry name" value="KR_dom"/>
</dbReference>
<gene>
    <name evidence="2" type="ORF">F3W81_06020</name>
</gene>
<dbReference type="AlphaFoldDB" id="A0A7L9WJK2"/>
<organism evidence="2 3">
    <name type="scientific">Pseudooceanicola spongiae</name>
    <dbReference type="NCBI Taxonomy" id="2613965"/>
    <lineage>
        <taxon>Bacteria</taxon>
        <taxon>Pseudomonadati</taxon>
        <taxon>Pseudomonadota</taxon>
        <taxon>Alphaproteobacteria</taxon>
        <taxon>Rhodobacterales</taxon>
        <taxon>Paracoccaceae</taxon>
        <taxon>Pseudooceanicola</taxon>
    </lineage>
</organism>
<dbReference type="SUPFAM" id="SSF51735">
    <property type="entry name" value="NAD(P)-binding Rossmann-fold domains"/>
    <property type="match status" value="1"/>
</dbReference>
<dbReference type="PANTHER" id="PTHR43245">
    <property type="entry name" value="BIFUNCTIONAL POLYMYXIN RESISTANCE PROTEIN ARNA"/>
    <property type="match status" value="1"/>
</dbReference>
<name>A0A7L9WJK2_9RHOB</name>
<sequence>MTRSIAITGGAGFVGLALAEALTARGDRVTLLDIAPPDPQLFSRPEIAGTSYLPCDILDARSLQAALAQSGADLLVHAAAMTPNEETAQKDALRIAEVNVTGALRVLGAAAQAGLRDVLLLSSISVYGSLGGGAAELLEDAPVSPDSLYGETKLAAERLCRRVAPTLGLRLATLRLGPLFGPWESLREARPDLSPQAQLLRLSAVGHPVRLAHEMRGDWVYSRDAAAMIAAVTARMDRAAGGCYNIAGGAPFALTDWAEAMGLPTPLIDAASPDIAPRADPRRGPMSTAATAALTGLNGGRHMADAVTDQIPWQKSLQEPLA</sequence>
<dbReference type="SMART" id="SM00822">
    <property type="entry name" value="PKS_KR"/>
    <property type="match status" value="1"/>
</dbReference>
<dbReference type="InterPro" id="IPR036291">
    <property type="entry name" value="NAD(P)-bd_dom_sf"/>
</dbReference>
<dbReference type="RefSeq" id="WP_193082730.1">
    <property type="nucleotide sequence ID" value="NZ_CP045201.1"/>
</dbReference>
<dbReference type="Gene3D" id="3.40.50.720">
    <property type="entry name" value="NAD(P)-binding Rossmann-like Domain"/>
    <property type="match status" value="1"/>
</dbReference>